<dbReference type="PROSITE" id="PS50096">
    <property type="entry name" value="IQ"/>
    <property type="match status" value="2"/>
</dbReference>
<dbReference type="Gene3D" id="1.20.5.190">
    <property type="match status" value="1"/>
</dbReference>
<gene>
    <name evidence="3" type="ORF">PCOR1329_LOCUS30831</name>
</gene>
<keyword evidence="4" id="KW-1185">Reference proteome</keyword>
<feature type="region of interest" description="Disordered" evidence="2">
    <location>
        <begin position="199"/>
        <end position="227"/>
    </location>
</feature>
<evidence type="ECO:0000256" key="1">
    <source>
        <dbReference type="SAM" id="Coils"/>
    </source>
</evidence>
<evidence type="ECO:0000313" key="3">
    <source>
        <dbReference type="EMBL" id="CAK0832999.1"/>
    </source>
</evidence>
<proteinExistence type="predicted"/>
<sequence length="593" mass="66922">MDSTRIGLRRDRQRSFRGCNVTFALDPCHRPEVELLPGQKLRAKLATTTSEYQTMCFRHPDSAYGPGARGVQALKEQAAATRIQAVHRGKKSREQVQQLRDLKEAQEQEQAAAKIQSRMRGRKSRREVAAMKASKEQEESAAATKLQAAQRGSPNFPRAAGSAVVFAAMKRPAGAMKRPAGATIPTKKTMLKRSDKALRPFPVPKRGKGIMGRDQSAMKQKKKNSMKASVIYTRSGTLPTQTRKEREQWRRSLASFEWKSEEDMVSMLIEDNILIDWSGRICPHCGQGKLGNRRVQADGAVKCRCNSGRRRGKQAGACYGHPVFSDGNGQSKMSLMNKVKMLFCLLIGMTTAQTHLLLNVNHKAIERTSRYLDAARQRFVEKKKKEIVFGGDKEWVDVEADETVFRAALSTDKKTKEWEQWAGCVERGRPQSLVLRRTNNDATVPKAPGPGATTKSDWKPFLLSRLQHQKVIPHSDGARSYKIRADGVLHDWVVRARKRKKIYGKWAWLKPAFTKMVRRKLPEGAPILVKGGTQIVDRARQFLKEHTGSRTLKPKSRALAGRIRSGQWEYWNRGNDLWVATGDMIYEEMSGVY</sequence>
<dbReference type="SMART" id="SM00015">
    <property type="entry name" value="IQ"/>
    <property type="match status" value="3"/>
</dbReference>
<protein>
    <submittedName>
        <fullName evidence="3">Uncharacterized protein</fullName>
    </submittedName>
</protein>
<organism evidence="3 4">
    <name type="scientific">Prorocentrum cordatum</name>
    <dbReference type="NCBI Taxonomy" id="2364126"/>
    <lineage>
        <taxon>Eukaryota</taxon>
        <taxon>Sar</taxon>
        <taxon>Alveolata</taxon>
        <taxon>Dinophyceae</taxon>
        <taxon>Prorocentrales</taxon>
        <taxon>Prorocentraceae</taxon>
        <taxon>Prorocentrum</taxon>
    </lineage>
</organism>
<name>A0ABN9SMF9_9DINO</name>
<evidence type="ECO:0000256" key="2">
    <source>
        <dbReference type="SAM" id="MobiDB-lite"/>
    </source>
</evidence>
<dbReference type="InterPro" id="IPR000048">
    <property type="entry name" value="IQ_motif_EF-hand-BS"/>
</dbReference>
<feature type="coiled-coil region" evidence="1">
    <location>
        <begin position="89"/>
        <end position="116"/>
    </location>
</feature>
<feature type="region of interest" description="Disordered" evidence="2">
    <location>
        <begin position="131"/>
        <end position="157"/>
    </location>
</feature>
<keyword evidence="1" id="KW-0175">Coiled coil</keyword>
<reference evidence="3" key="1">
    <citation type="submission" date="2023-10" db="EMBL/GenBank/DDBJ databases">
        <authorList>
            <person name="Chen Y."/>
            <person name="Shah S."/>
            <person name="Dougan E. K."/>
            <person name="Thang M."/>
            <person name="Chan C."/>
        </authorList>
    </citation>
    <scope>NUCLEOTIDE SEQUENCE [LARGE SCALE GENOMIC DNA]</scope>
</reference>
<evidence type="ECO:0000313" key="4">
    <source>
        <dbReference type="Proteomes" id="UP001189429"/>
    </source>
</evidence>
<dbReference type="Proteomes" id="UP001189429">
    <property type="component" value="Unassembled WGS sequence"/>
</dbReference>
<comment type="caution">
    <text evidence="3">The sequence shown here is derived from an EMBL/GenBank/DDBJ whole genome shotgun (WGS) entry which is preliminary data.</text>
</comment>
<dbReference type="EMBL" id="CAUYUJ010011980">
    <property type="protein sequence ID" value="CAK0832999.1"/>
    <property type="molecule type" value="Genomic_DNA"/>
</dbReference>
<accession>A0ABN9SMF9</accession>